<dbReference type="CDD" id="cd06261">
    <property type="entry name" value="TM_PBP2"/>
    <property type="match status" value="1"/>
</dbReference>
<evidence type="ECO:0000259" key="9">
    <source>
        <dbReference type="PROSITE" id="PS50928"/>
    </source>
</evidence>
<dbReference type="AlphaFoldDB" id="A0A9W6ES49"/>
<dbReference type="EMBL" id="BRPL01000002">
    <property type="protein sequence ID" value="GLB46460.1"/>
    <property type="molecule type" value="Genomic_DNA"/>
</dbReference>
<dbReference type="GO" id="GO:0005886">
    <property type="term" value="C:plasma membrane"/>
    <property type="evidence" value="ECO:0007669"/>
    <property type="project" value="UniProtKB-SubCell"/>
</dbReference>
<dbReference type="InterPro" id="IPR000515">
    <property type="entry name" value="MetI-like"/>
</dbReference>
<reference evidence="10" key="2">
    <citation type="journal article" date="2023" name="PLoS ONE">
        <title>Philodulcilactobacillus myokoensis gen. nov., sp. nov., a fructophilic, acidophilic, and agar-phobic lactic acid bacterium isolated from fermented vegetable extracts.</title>
        <authorList>
            <person name="Kouya T."/>
            <person name="Ishiyama Y."/>
            <person name="Ohashi S."/>
            <person name="Kumakubo R."/>
            <person name="Yamazaki T."/>
            <person name="Otaki T."/>
        </authorList>
    </citation>
    <scope>NUCLEOTIDE SEQUENCE</scope>
    <source>
        <strain evidence="10">WR16-4</strain>
    </source>
</reference>
<protein>
    <submittedName>
        <fullName evidence="10">Spermidine/putrescine ABC transporter permease</fullName>
    </submittedName>
</protein>
<dbReference type="PANTHER" id="PTHR42929">
    <property type="entry name" value="INNER MEMBRANE ABC TRANSPORTER PERMEASE PROTEIN YDCU-RELATED-RELATED"/>
    <property type="match status" value="1"/>
</dbReference>
<dbReference type="Pfam" id="PF00528">
    <property type="entry name" value="BPD_transp_1"/>
    <property type="match status" value="1"/>
</dbReference>
<evidence type="ECO:0000256" key="5">
    <source>
        <dbReference type="ARBA" id="ARBA00022692"/>
    </source>
</evidence>
<organism evidence="10 11">
    <name type="scientific">Philodulcilactobacillus myokoensis</name>
    <dbReference type="NCBI Taxonomy" id="2929573"/>
    <lineage>
        <taxon>Bacteria</taxon>
        <taxon>Bacillati</taxon>
        <taxon>Bacillota</taxon>
        <taxon>Bacilli</taxon>
        <taxon>Lactobacillales</taxon>
        <taxon>Lactobacillaceae</taxon>
        <taxon>Philodulcilactobacillus</taxon>
    </lineage>
</organism>
<evidence type="ECO:0000256" key="2">
    <source>
        <dbReference type="ARBA" id="ARBA00007069"/>
    </source>
</evidence>
<dbReference type="PANTHER" id="PTHR42929:SF5">
    <property type="entry name" value="ABC TRANSPORTER PERMEASE PROTEIN"/>
    <property type="match status" value="1"/>
</dbReference>
<evidence type="ECO:0000313" key="11">
    <source>
        <dbReference type="Proteomes" id="UP001144204"/>
    </source>
</evidence>
<feature type="transmembrane region" description="Helical" evidence="8">
    <location>
        <begin position="90"/>
        <end position="113"/>
    </location>
</feature>
<feature type="domain" description="ABC transmembrane type-1" evidence="9">
    <location>
        <begin position="55"/>
        <end position="261"/>
    </location>
</feature>
<dbReference type="Proteomes" id="UP001144204">
    <property type="component" value="Unassembled WGS sequence"/>
</dbReference>
<feature type="transmembrane region" description="Helical" evidence="8">
    <location>
        <begin position="184"/>
        <end position="205"/>
    </location>
</feature>
<dbReference type="InterPro" id="IPR035906">
    <property type="entry name" value="MetI-like_sf"/>
</dbReference>
<evidence type="ECO:0000256" key="1">
    <source>
        <dbReference type="ARBA" id="ARBA00004651"/>
    </source>
</evidence>
<evidence type="ECO:0000256" key="3">
    <source>
        <dbReference type="ARBA" id="ARBA00022448"/>
    </source>
</evidence>
<dbReference type="Gene3D" id="1.10.3720.10">
    <property type="entry name" value="MetI-like"/>
    <property type="match status" value="1"/>
</dbReference>
<keyword evidence="6 8" id="KW-1133">Transmembrane helix</keyword>
<sequence>MKKRMILLTFPGILALLLFVVFPMVQIIIPTLSGQGSFGSLYLNFLKDTYNQRIILRTLWISLLTTIIVLIIGVPLSLWIARMHHRIKKILILVILFPMLTNQIVLNFAWIILLGKNGIINHVLLSIHLISRPLSLLYNNTSIVIGSVYLFIPIMVVSLLGSLSHLNIEVEEAATVLGAHPSTTFFKIILPQISTDILTGVIWVFSWTMTSYTTPQLLGGNDDLVMSTLIYQQAMTVQNWTLASVISIVLIIISVGCILIIRSLIKLLDRRVAHA</sequence>
<feature type="transmembrane region" description="Helical" evidence="8">
    <location>
        <begin position="240"/>
        <end position="261"/>
    </location>
</feature>
<evidence type="ECO:0000256" key="4">
    <source>
        <dbReference type="ARBA" id="ARBA00022475"/>
    </source>
</evidence>
<name>A0A9W6ES49_9LACO</name>
<comment type="similarity">
    <text evidence="2">Belongs to the binding-protein-dependent transport system permease family. CysTW subfamily.</text>
</comment>
<evidence type="ECO:0000256" key="7">
    <source>
        <dbReference type="ARBA" id="ARBA00023136"/>
    </source>
</evidence>
<reference evidence="10" key="1">
    <citation type="submission" date="2022-07" db="EMBL/GenBank/DDBJ databases">
        <authorList>
            <person name="Kouya T."/>
            <person name="Ishiyama Y."/>
        </authorList>
    </citation>
    <scope>NUCLEOTIDE SEQUENCE</scope>
    <source>
        <strain evidence="10">WR16-4</strain>
    </source>
</reference>
<comment type="caution">
    <text evidence="10">The sequence shown here is derived from an EMBL/GenBank/DDBJ whole genome shotgun (WGS) entry which is preliminary data.</text>
</comment>
<evidence type="ECO:0000256" key="6">
    <source>
        <dbReference type="ARBA" id="ARBA00022989"/>
    </source>
</evidence>
<keyword evidence="5 8" id="KW-0812">Transmembrane</keyword>
<proteinExistence type="inferred from homology"/>
<comment type="subcellular location">
    <subcellularLocation>
        <location evidence="1 8">Cell membrane</location>
        <topology evidence="1 8">Multi-pass membrane protein</topology>
    </subcellularLocation>
</comment>
<keyword evidence="7 8" id="KW-0472">Membrane</keyword>
<gene>
    <name evidence="10" type="ORF">WR164_04390</name>
</gene>
<dbReference type="PROSITE" id="PS50928">
    <property type="entry name" value="ABC_TM1"/>
    <property type="match status" value="1"/>
</dbReference>
<feature type="transmembrane region" description="Helical" evidence="8">
    <location>
        <begin position="58"/>
        <end position="78"/>
    </location>
</feature>
<feature type="transmembrane region" description="Helical" evidence="8">
    <location>
        <begin position="143"/>
        <end position="163"/>
    </location>
</feature>
<keyword evidence="4" id="KW-1003">Cell membrane</keyword>
<keyword evidence="11" id="KW-1185">Reference proteome</keyword>
<accession>A0A9W6ES49</accession>
<keyword evidence="3 8" id="KW-0813">Transport</keyword>
<dbReference type="RefSeq" id="WP_286135921.1">
    <property type="nucleotide sequence ID" value="NZ_BRPL01000002.1"/>
</dbReference>
<evidence type="ECO:0000256" key="8">
    <source>
        <dbReference type="RuleBase" id="RU363032"/>
    </source>
</evidence>
<evidence type="ECO:0000313" key="10">
    <source>
        <dbReference type="EMBL" id="GLB46460.1"/>
    </source>
</evidence>
<dbReference type="SUPFAM" id="SSF161098">
    <property type="entry name" value="MetI-like"/>
    <property type="match status" value="1"/>
</dbReference>
<dbReference type="GO" id="GO:0055085">
    <property type="term" value="P:transmembrane transport"/>
    <property type="evidence" value="ECO:0007669"/>
    <property type="project" value="InterPro"/>
</dbReference>